<dbReference type="RefSeq" id="WP_167165610.1">
    <property type="nucleotide sequence ID" value="NZ_JAAOYM010000001.1"/>
</dbReference>
<dbReference type="EC" id="2.7.13.3" evidence="2"/>
<reference evidence="8 9" key="1">
    <citation type="submission" date="2020-03" db="EMBL/GenBank/DDBJ databases">
        <title>Sequencing the genomes of 1000 actinobacteria strains.</title>
        <authorList>
            <person name="Klenk H.-P."/>
        </authorList>
    </citation>
    <scope>NUCLEOTIDE SEQUENCE [LARGE SCALE GENOMIC DNA]</scope>
    <source>
        <strain evidence="8 9">DSM 45685</strain>
    </source>
</reference>
<dbReference type="PANTHER" id="PTHR45436">
    <property type="entry name" value="SENSOR HISTIDINE KINASE YKOH"/>
    <property type="match status" value="1"/>
</dbReference>
<evidence type="ECO:0000256" key="6">
    <source>
        <dbReference type="SAM" id="MobiDB-lite"/>
    </source>
</evidence>
<evidence type="ECO:0000313" key="9">
    <source>
        <dbReference type="Proteomes" id="UP000545493"/>
    </source>
</evidence>
<evidence type="ECO:0000313" key="8">
    <source>
        <dbReference type="EMBL" id="NIJ09855.1"/>
    </source>
</evidence>
<name>A0A7X5UKX3_9PSEU</name>
<protein>
    <recommendedName>
        <fullName evidence="2">histidine kinase</fullName>
        <ecNumber evidence="2">2.7.13.3</ecNumber>
    </recommendedName>
</protein>
<evidence type="ECO:0000256" key="2">
    <source>
        <dbReference type="ARBA" id="ARBA00012438"/>
    </source>
</evidence>
<evidence type="ECO:0000256" key="4">
    <source>
        <dbReference type="ARBA" id="ARBA00022679"/>
    </source>
</evidence>
<keyword evidence="4" id="KW-0808">Transferase</keyword>
<keyword evidence="7" id="KW-0472">Membrane</keyword>
<comment type="catalytic activity">
    <reaction evidence="1">
        <text>ATP + protein L-histidine = ADP + protein N-phospho-L-histidine.</text>
        <dbReference type="EC" id="2.7.13.3"/>
    </reaction>
</comment>
<dbReference type="GO" id="GO:0000160">
    <property type="term" value="P:phosphorelay signal transduction system"/>
    <property type="evidence" value="ECO:0007669"/>
    <property type="project" value="TreeGrafter"/>
</dbReference>
<dbReference type="GO" id="GO:0005886">
    <property type="term" value="C:plasma membrane"/>
    <property type="evidence" value="ECO:0007669"/>
    <property type="project" value="TreeGrafter"/>
</dbReference>
<dbReference type="GO" id="GO:0004673">
    <property type="term" value="F:protein histidine kinase activity"/>
    <property type="evidence" value="ECO:0007669"/>
    <property type="project" value="UniProtKB-EC"/>
</dbReference>
<evidence type="ECO:0000256" key="5">
    <source>
        <dbReference type="ARBA" id="ARBA00022777"/>
    </source>
</evidence>
<sequence length="477" mass="50897">MASVVGGLAVVAVAGGLLGGGLATLPSTAAAVLSTLAVLVMGGGGWWVWWRITVAVNLLEEEIERERSAREHAQNHAAQVVSTANDRIQQATWRAAQVERGALLGAGLRSLTARVRMLLRLAIHRLDDLERQITDPELLRSAFAVDHAITRAWHDTNCIAILGGEVLQRRAPEPVHINSVLRSASSPCEHYRKVVVVPPRTDHYVVGYVAEEIQLVLTELLKNASFVTPEPHQVRVTAEEVPAGVALQVQSPGLSMTDEQIREENRILRSATEEDLRDRLGRGSFGHAVVHTIAKRRQLAVQLRPNIFGGVDAIVVVPSALLASPPAELAELRSASTDTGPVSQGQERVAAGRTDQERTLPAPSQSLPPDNSGAAEHAGGQHTADDPSAPLPQRRPAAEADQAQPTSTAGDLATPPPLPQRTGSYLPAELSAGSRSPGKPQPHPGIVTAMMRREPTREAGQLGTPSALSGMEEEERS</sequence>
<dbReference type="PANTHER" id="PTHR45436:SF5">
    <property type="entry name" value="SENSOR HISTIDINE KINASE TRCS"/>
    <property type="match status" value="1"/>
</dbReference>
<keyword evidence="5" id="KW-0418">Kinase</keyword>
<evidence type="ECO:0000256" key="7">
    <source>
        <dbReference type="SAM" id="Phobius"/>
    </source>
</evidence>
<accession>A0A7X5UKX3</accession>
<evidence type="ECO:0000256" key="1">
    <source>
        <dbReference type="ARBA" id="ARBA00000085"/>
    </source>
</evidence>
<dbReference type="Proteomes" id="UP000545493">
    <property type="component" value="Unassembled WGS sequence"/>
</dbReference>
<dbReference type="SUPFAM" id="SSF55874">
    <property type="entry name" value="ATPase domain of HSP90 chaperone/DNA topoisomerase II/histidine kinase"/>
    <property type="match status" value="1"/>
</dbReference>
<comment type="caution">
    <text evidence="8">The sequence shown here is derived from an EMBL/GenBank/DDBJ whole genome shotgun (WGS) entry which is preliminary data.</text>
</comment>
<keyword evidence="7" id="KW-0812">Transmembrane</keyword>
<keyword evidence="3" id="KW-0597">Phosphoprotein</keyword>
<feature type="region of interest" description="Disordered" evidence="6">
    <location>
        <begin position="333"/>
        <end position="477"/>
    </location>
</feature>
<proteinExistence type="predicted"/>
<feature type="transmembrane region" description="Helical" evidence="7">
    <location>
        <begin position="29"/>
        <end position="49"/>
    </location>
</feature>
<dbReference type="EMBL" id="JAAOYM010000001">
    <property type="protein sequence ID" value="NIJ09855.1"/>
    <property type="molecule type" value="Genomic_DNA"/>
</dbReference>
<evidence type="ECO:0000256" key="3">
    <source>
        <dbReference type="ARBA" id="ARBA00022553"/>
    </source>
</evidence>
<dbReference type="InterPro" id="IPR050428">
    <property type="entry name" value="TCS_sensor_his_kinase"/>
</dbReference>
<feature type="compositionally biased region" description="Polar residues" evidence="6">
    <location>
        <begin position="334"/>
        <end position="346"/>
    </location>
</feature>
<organism evidence="8 9">
    <name type="scientific">Saccharomonospora amisosensis</name>
    <dbReference type="NCBI Taxonomy" id="1128677"/>
    <lineage>
        <taxon>Bacteria</taxon>
        <taxon>Bacillati</taxon>
        <taxon>Actinomycetota</taxon>
        <taxon>Actinomycetes</taxon>
        <taxon>Pseudonocardiales</taxon>
        <taxon>Pseudonocardiaceae</taxon>
        <taxon>Saccharomonospora</taxon>
    </lineage>
</organism>
<keyword evidence="7" id="KW-1133">Transmembrane helix</keyword>
<dbReference type="AlphaFoldDB" id="A0A7X5UKX3"/>
<keyword evidence="9" id="KW-1185">Reference proteome</keyword>
<dbReference type="Gene3D" id="3.30.565.10">
    <property type="entry name" value="Histidine kinase-like ATPase, C-terminal domain"/>
    <property type="match status" value="1"/>
</dbReference>
<dbReference type="InterPro" id="IPR036890">
    <property type="entry name" value="HATPase_C_sf"/>
</dbReference>
<gene>
    <name evidence="8" type="ORF">FHU38_000199</name>
</gene>